<dbReference type="EMBL" id="JAPOHD010000020">
    <property type="protein sequence ID" value="MCY1720786.1"/>
    <property type="molecule type" value="Genomic_DNA"/>
</dbReference>
<evidence type="ECO:0000256" key="1">
    <source>
        <dbReference type="SAM" id="SignalP"/>
    </source>
</evidence>
<dbReference type="Proteomes" id="UP001145087">
    <property type="component" value="Unassembled WGS sequence"/>
</dbReference>
<dbReference type="AlphaFoldDB" id="A0A9X3F558"/>
<organism evidence="2 3">
    <name type="scientific">Draconibacterium aestuarii</name>
    <dbReference type="NCBI Taxonomy" id="2998507"/>
    <lineage>
        <taxon>Bacteria</taxon>
        <taxon>Pseudomonadati</taxon>
        <taxon>Bacteroidota</taxon>
        <taxon>Bacteroidia</taxon>
        <taxon>Marinilabiliales</taxon>
        <taxon>Prolixibacteraceae</taxon>
        <taxon>Draconibacterium</taxon>
    </lineage>
</organism>
<name>A0A9X3F558_9BACT</name>
<feature type="signal peptide" evidence="1">
    <location>
        <begin position="1"/>
        <end position="23"/>
    </location>
</feature>
<keyword evidence="3" id="KW-1185">Reference proteome</keyword>
<gene>
    <name evidence="2" type="ORF">OU798_10550</name>
</gene>
<accession>A0A9X3F558</accession>
<evidence type="ECO:0000313" key="2">
    <source>
        <dbReference type="EMBL" id="MCY1720786.1"/>
    </source>
</evidence>
<proteinExistence type="predicted"/>
<protein>
    <submittedName>
        <fullName evidence="2">Uncharacterized protein</fullName>
    </submittedName>
</protein>
<sequence>MHQQKHLIITVIMLTGFGLLAKAQSSAVAPLEGGTYTYTCNGISVDAEYNFYVSANADGSGVYDDILTGEFDFIGNTTGSIGEDGIATTQILWNDGASVNNYQVWLEVSIAGCSNSIRLEVAPQQNNRIGEFEITASTDCFNVSDNSFTSVFTALDNNGQLLSAVYFPLLVEFDLNGVNHTQKVEYDNRNIRVHEDWFALDPTVDTDVTIELKSITDRDGIPVKPGTNATHTRTIFALPEIQFTEALRRKYRLNYEELTAYIISGTDRL</sequence>
<feature type="chain" id="PRO_5040727462" evidence="1">
    <location>
        <begin position="24"/>
        <end position="269"/>
    </location>
</feature>
<evidence type="ECO:0000313" key="3">
    <source>
        <dbReference type="Proteomes" id="UP001145087"/>
    </source>
</evidence>
<keyword evidence="1" id="KW-0732">Signal</keyword>
<dbReference type="RefSeq" id="WP_343333119.1">
    <property type="nucleotide sequence ID" value="NZ_JAPOHD010000020.1"/>
</dbReference>
<reference evidence="2" key="1">
    <citation type="submission" date="2022-11" db="EMBL/GenBank/DDBJ databases">
        <title>Marilongibacter aestuarii gen. nov., sp. nov., isolated from tidal flat sediment.</title>
        <authorList>
            <person name="Jiayan W."/>
        </authorList>
    </citation>
    <scope>NUCLEOTIDE SEQUENCE</scope>
    <source>
        <strain evidence="2">Z1-6</strain>
    </source>
</reference>
<comment type="caution">
    <text evidence="2">The sequence shown here is derived from an EMBL/GenBank/DDBJ whole genome shotgun (WGS) entry which is preliminary data.</text>
</comment>